<accession>X0URY8</accession>
<comment type="caution">
    <text evidence="1">The sequence shown here is derived from an EMBL/GenBank/DDBJ whole genome shotgun (WGS) entry which is preliminary data.</text>
</comment>
<name>X0URY8_9ZZZZ</name>
<dbReference type="SUPFAM" id="SSF56281">
    <property type="entry name" value="Metallo-hydrolase/oxidoreductase"/>
    <property type="match status" value="1"/>
</dbReference>
<gene>
    <name evidence="1" type="ORF">S01H1_43891</name>
</gene>
<protein>
    <submittedName>
        <fullName evidence="1">Uncharacterized protein</fullName>
    </submittedName>
</protein>
<sequence>TYLNPGIKYFLGKAAHKIIELTSIFTPQKNIIKNYSHFEKSDPFKIGDMTITPFWMDHSAFDSYAFLIESYGKKIFYSGDFRGHGRKHKSFKWLRHNAPANVDYLLMEGTQVERKTIKDKTESEIEIELIDIFSGNDQLNLVYASGQNIDRLVSIYRACKRTGKLFVVDVYTATVLKSLSKFAAIPHPSREFNDIKVIYPYFLCKRLSNENNEKILYKFRNYKITKEEIRMNKHNIVMTARPSMKFDLDHISDIDGGNFVYSLW</sequence>
<evidence type="ECO:0000313" key="1">
    <source>
        <dbReference type="EMBL" id="GAG03053.1"/>
    </source>
</evidence>
<feature type="non-terminal residue" evidence="1">
    <location>
        <position position="264"/>
    </location>
</feature>
<reference evidence="1" key="1">
    <citation type="journal article" date="2014" name="Front. Microbiol.">
        <title>High frequency of phylogenetically diverse reductive dehalogenase-homologous genes in deep subseafloor sedimentary metagenomes.</title>
        <authorList>
            <person name="Kawai M."/>
            <person name="Futagami T."/>
            <person name="Toyoda A."/>
            <person name="Takaki Y."/>
            <person name="Nishi S."/>
            <person name="Hori S."/>
            <person name="Arai W."/>
            <person name="Tsubouchi T."/>
            <person name="Morono Y."/>
            <person name="Uchiyama I."/>
            <person name="Ito T."/>
            <person name="Fujiyama A."/>
            <person name="Inagaki F."/>
            <person name="Takami H."/>
        </authorList>
    </citation>
    <scope>NUCLEOTIDE SEQUENCE</scope>
    <source>
        <strain evidence="1">Expedition CK06-06</strain>
    </source>
</reference>
<proteinExistence type="predicted"/>
<dbReference type="InterPro" id="IPR036866">
    <property type="entry name" value="RibonucZ/Hydroxyglut_hydro"/>
</dbReference>
<dbReference type="Gene3D" id="3.60.15.10">
    <property type="entry name" value="Ribonuclease Z/Hydroxyacylglutathione hydrolase-like"/>
    <property type="match status" value="1"/>
</dbReference>
<dbReference type="AlphaFoldDB" id="X0URY8"/>
<organism evidence="1">
    <name type="scientific">marine sediment metagenome</name>
    <dbReference type="NCBI Taxonomy" id="412755"/>
    <lineage>
        <taxon>unclassified sequences</taxon>
        <taxon>metagenomes</taxon>
        <taxon>ecological metagenomes</taxon>
    </lineage>
</organism>
<dbReference type="PANTHER" id="PTHR43694:SF1">
    <property type="entry name" value="RIBONUCLEASE J"/>
    <property type="match status" value="1"/>
</dbReference>
<dbReference type="PANTHER" id="PTHR43694">
    <property type="entry name" value="RIBONUCLEASE J"/>
    <property type="match status" value="1"/>
</dbReference>
<feature type="non-terminal residue" evidence="1">
    <location>
        <position position="1"/>
    </location>
</feature>
<dbReference type="EMBL" id="BARS01027973">
    <property type="protein sequence ID" value="GAG03053.1"/>
    <property type="molecule type" value="Genomic_DNA"/>
</dbReference>